<keyword evidence="1" id="KW-0812">Transmembrane</keyword>
<dbReference type="RefSeq" id="WP_007414162.1">
    <property type="nucleotide sequence ID" value="NZ_ABOX02000008.1"/>
</dbReference>
<dbReference type="EMBL" id="ABOX02000008">
    <property type="protein sequence ID" value="EEF61628.1"/>
    <property type="molecule type" value="Genomic_DNA"/>
</dbReference>
<dbReference type="GO" id="GO:0043022">
    <property type="term" value="F:ribosome binding"/>
    <property type="evidence" value="ECO:0007669"/>
    <property type="project" value="InterPro"/>
</dbReference>
<keyword evidence="1" id="KW-0472">Membrane</keyword>
<gene>
    <name evidence="3" type="ORF">Cflav_PD4668</name>
</gene>
<organism evidence="3 4">
    <name type="scientific">Pedosphaera parvula (strain Ellin514)</name>
    <dbReference type="NCBI Taxonomy" id="320771"/>
    <lineage>
        <taxon>Bacteria</taxon>
        <taxon>Pseudomonadati</taxon>
        <taxon>Verrucomicrobiota</taxon>
        <taxon>Pedosphaerae</taxon>
        <taxon>Pedosphaerales</taxon>
        <taxon>Pedosphaeraceae</taxon>
        <taxon>Pedosphaera</taxon>
    </lineage>
</organism>
<dbReference type="Pfam" id="PF19029">
    <property type="entry name" value="DUF883_C"/>
    <property type="match status" value="1"/>
</dbReference>
<evidence type="ECO:0000256" key="1">
    <source>
        <dbReference type="SAM" id="Phobius"/>
    </source>
</evidence>
<evidence type="ECO:0000313" key="4">
    <source>
        <dbReference type="Proteomes" id="UP000003688"/>
    </source>
</evidence>
<protein>
    <recommendedName>
        <fullName evidence="2">DUF883 domain-containing protein</fullName>
    </recommendedName>
</protein>
<dbReference type="STRING" id="320771.Cflav_PD4668"/>
<dbReference type="AlphaFoldDB" id="B9XEB4"/>
<name>B9XEB4_PEDPL</name>
<dbReference type="PANTHER" id="PTHR35893:SF3">
    <property type="entry name" value="INNER MEMBRANE PROTEIN"/>
    <property type="match status" value="1"/>
</dbReference>
<evidence type="ECO:0000259" key="2">
    <source>
        <dbReference type="Pfam" id="PF19029"/>
    </source>
</evidence>
<dbReference type="OrthoDB" id="197249at2"/>
<sequence length="95" mass="10445">MNTQNGLKENMEDMMDDASTLLNHTDDMTDDSMVQARKQLAEAMEQVRNAYEVVQKKAVEGAKATDKAIRNNPYAAIGIAAGVGVLIGYLISRRK</sequence>
<proteinExistence type="predicted"/>
<comment type="caution">
    <text evidence="3">The sequence shown here is derived from an EMBL/GenBank/DDBJ whole genome shotgun (WGS) entry which is preliminary data.</text>
</comment>
<evidence type="ECO:0000313" key="3">
    <source>
        <dbReference type="EMBL" id="EEF61628.1"/>
    </source>
</evidence>
<dbReference type="PANTHER" id="PTHR35893">
    <property type="entry name" value="INNER MEMBRANE PROTEIN-RELATED"/>
    <property type="match status" value="1"/>
</dbReference>
<dbReference type="InterPro" id="IPR043605">
    <property type="entry name" value="DUF883_C"/>
</dbReference>
<dbReference type="InterPro" id="IPR010279">
    <property type="entry name" value="YqjD/ElaB"/>
</dbReference>
<reference evidence="3 4" key="1">
    <citation type="journal article" date="2011" name="J. Bacteriol.">
        <title>Genome sequence of 'Pedosphaera parvula' Ellin514, an aerobic Verrucomicrobial isolate from pasture soil.</title>
        <authorList>
            <person name="Kant R."/>
            <person name="van Passel M.W."/>
            <person name="Sangwan P."/>
            <person name="Palva A."/>
            <person name="Lucas S."/>
            <person name="Copeland A."/>
            <person name="Lapidus A."/>
            <person name="Glavina Del Rio T."/>
            <person name="Dalin E."/>
            <person name="Tice H."/>
            <person name="Bruce D."/>
            <person name="Goodwin L."/>
            <person name="Pitluck S."/>
            <person name="Chertkov O."/>
            <person name="Larimer F.W."/>
            <person name="Land M.L."/>
            <person name="Hauser L."/>
            <person name="Brettin T.S."/>
            <person name="Detter J.C."/>
            <person name="Han S."/>
            <person name="de Vos W.M."/>
            <person name="Janssen P.H."/>
            <person name="Smidt H."/>
        </authorList>
    </citation>
    <scope>NUCLEOTIDE SEQUENCE [LARGE SCALE GENOMIC DNA]</scope>
    <source>
        <strain evidence="3 4">Ellin514</strain>
    </source>
</reference>
<keyword evidence="4" id="KW-1185">Reference proteome</keyword>
<dbReference type="Proteomes" id="UP000003688">
    <property type="component" value="Unassembled WGS sequence"/>
</dbReference>
<feature type="transmembrane region" description="Helical" evidence="1">
    <location>
        <begin position="74"/>
        <end position="92"/>
    </location>
</feature>
<feature type="domain" description="DUF883" evidence="2">
    <location>
        <begin position="65"/>
        <end position="94"/>
    </location>
</feature>
<accession>B9XEB4</accession>
<keyword evidence="1" id="KW-1133">Transmembrane helix</keyword>